<dbReference type="EMBL" id="AMGV01000005">
    <property type="protein sequence ID" value="KEF56904.1"/>
    <property type="molecule type" value="Genomic_DNA"/>
</dbReference>
<dbReference type="SUPFAM" id="SSF54695">
    <property type="entry name" value="POZ domain"/>
    <property type="match status" value="2"/>
</dbReference>
<dbReference type="STRING" id="1182545.A0A072P9W8"/>
<accession>A0A072P9W8</accession>
<feature type="compositionally biased region" description="Polar residues" evidence="1">
    <location>
        <begin position="10"/>
        <end position="27"/>
    </location>
</feature>
<gene>
    <name evidence="2" type="ORF">A1O9_07094</name>
</gene>
<evidence type="ECO:0008006" key="4">
    <source>
        <dbReference type="Google" id="ProtNLM"/>
    </source>
</evidence>
<dbReference type="RefSeq" id="XP_013259494.1">
    <property type="nucleotide sequence ID" value="XM_013404040.1"/>
</dbReference>
<evidence type="ECO:0000256" key="1">
    <source>
        <dbReference type="SAM" id="MobiDB-lite"/>
    </source>
</evidence>
<feature type="region of interest" description="Disordered" evidence="1">
    <location>
        <begin position="401"/>
        <end position="423"/>
    </location>
</feature>
<dbReference type="GeneID" id="25282008"/>
<comment type="caution">
    <text evidence="2">The sequence shown here is derived from an EMBL/GenBank/DDBJ whole genome shotgun (WGS) entry which is preliminary data.</text>
</comment>
<dbReference type="PANTHER" id="PTHR31758">
    <property type="entry name" value="BTB/POZ DOMAIN-CONTAINING PROTEIN YLR108C"/>
    <property type="match status" value="1"/>
</dbReference>
<evidence type="ECO:0000313" key="2">
    <source>
        <dbReference type="EMBL" id="KEF56904.1"/>
    </source>
</evidence>
<protein>
    <recommendedName>
        <fullName evidence="4">Potassium channel tetramerisation-type BTB domain-containing protein</fullName>
    </recommendedName>
</protein>
<keyword evidence="3" id="KW-1185">Reference proteome</keyword>
<dbReference type="AlphaFoldDB" id="A0A072P9W8"/>
<feature type="compositionally biased region" description="Polar residues" evidence="1">
    <location>
        <begin position="53"/>
        <end position="73"/>
    </location>
</feature>
<feature type="region of interest" description="Disordered" evidence="1">
    <location>
        <begin position="1"/>
        <end position="80"/>
    </location>
</feature>
<evidence type="ECO:0000313" key="3">
    <source>
        <dbReference type="Proteomes" id="UP000027920"/>
    </source>
</evidence>
<dbReference type="HOGENOM" id="CLU_017395_0_1_1"/>
<dbReference type="Proteomes" id="UP000027920">
    <property type="component" value="Unassembled WGS sequence"/>
</dbReference>
<dbReference type="OrthoDB" id="2414723at2759"/>
<dbReference type="VEuPathDB" id="FungiDB:A1O9_07094"/>
<proteinExistence type="predicted"/>
<dbReference type="PANTHER" id="PTHR31758:SF2">
    <property type="entry name" value="BTB_POZ DOMAIN-CONTAINING PROTEIN YLR108C"/>
    <property type="match status" value="1"/>
</dbReference>
<reference evidence="2 3" key="1">
    <citation type="submission" date="2013-03" db="EMBL/GenBank/DDBJ databases">
        <title>The Genome Sequence of Exophiala aquamarina CBS 119918.</title>
        <authorList>
            <consortium name="The Broad Institute Genomics Platform"/>
            <person name="Cuomo C."/>
            <person name="de Hoog S."/>
            <person name="Gorbushina A."/>
            <person name="Walker B."/>
            <person name="Young S.K."/>
            <person name="Zeng Q."/>
            <person name="Gargeya S."/>
            <person name="Fitzgerald M."/>
            <person name="Haas B."/>
            <person name="Abouelleil A."/>
            <person name="Allen A.W."/>
            <person name="Alvarado L."/>
            <person name="Arachchi H.M."/>
            <person name="Berlin A.M."/>
            <person name="Chapman S.B."/>
            <person name="Gainer-Dewar J."/>
            <person name="Goldberg J."/>
            <person name="Griggs A."/>
            <person name="Gujja S."/>
            <person name="Hansen M."/>
            <person name="Howarth C."/>
            <person name="Imamovic A."/>
            <person name="Ireland A."/>
            <person name="Larimer J."/>
            <person name="McCowan C."/>
            <person name="Murphy C."/>
            <person name="Pearson M."/>
            <person name="Poon T.W."/>
            <person name="Priest M."/>
            <person name="Roberts A."/>
            <person name="Saif S."/>
            <person name="Shea T."/>
            <person name="Sisk P."/>
            <person name="Sykes S."/>
            <person name="Wortman J."/>
            <person name="Nusbaum C."/>
            <person name="Birren B."/>
        </authorList>
    </citation>
    <scope>NUCLEOTIDE SEQUENCE [LARGE SCALE GENOMIC DNA]</scope>
    <source>
        <strain evidence="2 3">CBS 119918</strain>
    </source>
</reference>
<feature type="region of interest" description="Disordered" evidence="1">
    <location>
        <begin position="445"/>
        <end position="487"/>
    </location>
</feature>
<sequence length="562" mass="61884">MSGIGPTSPDEGSTSSDFLASSRSALNIGSGAPAGNRRTRQSSGSTPRPPVNFPSTSSQGSQRRAGGRTSSAHPPSILPPEKVFPIQIGSDLFRLSGASISSDAPSYFTQFFEEQIRQNEESGGVRTLYIDRDPATFRDVARHLQGYYVKPVDGSHFVKLFADAQFYSLPRLIDQLFESEIFIQIGERHFQIPKDIFSEPGNSPNFFSLGFAVFFSTPGEVFPGLDRRGLLRPPSITPPYVPGRSAEIFAQLLHLLRGYPLSITNESHRAELLRDCRYFHLRGLEQKIIAHEISYNLERQKQEICLRLEDVKPSGVSFTSDEQGESGKPTPGGWVYYARPFVDDTSYEMVVEVGSESTVLDLTDMRADFHNLAKARISSLFQVVANKMNLPTNAPLGLMMLSGGRSSQSASPGHTPLSEDRVKVRFEPASDITLDGEAYEVDWDGPLGQAFAKGPNTAASDSESDSDAMRQPPTGGSRGNLPVPPIQTSRIASTVPSKKKRKRQSSQGDLGEWIIRTGQWRLRVQPNTQDSIRGGYEIIFVGVKIDAYSSERARNARRGFLN</sequence>
<name>A0A072P9W8_9EURO</name>
<organism evidence="2 3">
    <name type="scientific">Exophiala aquamarina CBS 119918</name>
    <dbReference type="NCBI Taxonomy" id="1182545"/>
    <lineage>
        <taxon>Eukaryota</taxon>
        <taxon>Fungi</taxon>
        <taxon>Dikarya</taxon>
        <taxon>Ascomycota</taxon>
        <taxon>Pezizomycotina</taxon>
        <taxon>Eurotiomycetes</taxon>
        <taxon>Chaetothyriomycetidae</taxon>
        <taxon>Chaetothyriales</taxon>
        <taxon>Herpotrichiellaceae</taxon>
        <taxon>Exophiala</taxon>
    </lineage>
</organism>
<dbReference type="Gene3D" id="3.30.710.10">
    <property type="entry name" value="Potassium Channel Kv1.1, Chain A"/>
    <property type="match status" value="2"/>
</dbReference>
<dbReference type="InterPro" id="IPR011333">
    <property type="entry name" value="SKP1/BTB/POZ_sf"/>
</dbReference>